<protein>
    <submittedName>
        <fullName evidence="2">Uncharacterized protein</fullName>
    </submittedName>
</protein>
<feature type="transmembrane region" description="Helical" evidence="1">
    <location>
        <begin position="6"/>
        <end position="26"/>
    </location>
</feature>
<dbReference type="OrthoDB" id="9936966at2"/>
<keyword evidence="1" id="KW-0812">Transmembrane</keyword>
<evidence type="ECO:0000313" key="2">
    <source>
        <dbReference type="EMBL" id="RUT34618.1"/>
    </source>
</evidence>
<gene>
    <name evidence="2" type="ORF">EMQ25_01240</name>
</gene>
<comment type="caution">
    <text evidence="2">The sequence shown here is derived from an EMBL/GenBank/DDBJ whole genome shotgun (WGS) entry which is preliminary data.</text>
</comment>
<keyword evidence="3" id="KW-1185">Reference proteome</keyword>
<reference evidence="2 3" key="1">
    <citation type="journal article" date="2016" name="Int. J. Syst. Evol. Microbiol.">
        <title>Arsenicitalea aurantiaca gen. nov., sp. nov., a new member of the family Hyphomicrobiaceae, isolated from high-arsenic sediment.</title>
        <authorList>
            <person name="Mu Y."/>
            <person name="Zhou L."/>
            <person name="Zeng X.C."/>
            <person name="Liu L."/>
            <person name="Pan Y."/>
            <person name="Chen X."/>
            <person name="Wang J."/>
            <person name="Li S."/>
            <person name="Li W.J."/>
            <person name="Wang Y."/>
        </authorList>
    </citation>
    <scope>NUCLEOTIDE SEQUENCE [LARGE SCALE GENOMIC DNA]</scope>
    <source>
        <strain evidence="2 3">42-50</strain>
    </source>
</reference>
<keyword evidence="1" id="KW-1133">Transmembrane helix</keyword>
<organism evidence="2 3">
    <name type="scientific">Arsenicitalea aurantiaca</name>
    <dbReference type="NCBI Taxonomy" id="1783274"/>
    <lineage>
        <taxon>Bacteria</taxon>
        <taxon>Pseudomonadati</taxon>
        <taxon>Pseudomonadota</taxon>
        <taxon>Alphaproteobacteria</taxon>
        <taxon>Hyphomicrobiales</taxon>
        <taxon>Devosiaceae</taxon>
        <taxon>Arsenicitalea</taxon>
    </lineage>
</organism>
<accession>A0A433XKT1</accession>
<name>A0A433XKT1_9HYPH</name>
<feature type="transmembrane region" description="Helical" evidence="1">
    <location>
        <begin position="38"/>
        <end position="56"/>
    </location>
</feature>
<dbReference type="RefSeq" id="WP_127186737.1">
    <property type="nucleotide sequence ID" value="NZ_RZNJ01000001.1"/>
</dbReference>
<dbReference type="AlphaFoldDB" id="A0A433XKT1"/>
<feature type="transmembrane region" description="Helical" evidence="1">
    <location>
        <begin position="68"/>
        <end position="89"/>
    </location>
</feature>
<proteinExistence type="predicted"/>
<evidence type="ECO:0000313" key="3">
    <source>
        <dbReference type="Proteomes" id="UP000281547"/>
    </source>
</evidence>
<dbReference type="EMBL" id="RZNJ01000001">
    <property type="protein sequence ID" value="RUT34618.1"/>
    <property type="molecule type" value="Genomic_DNA"/>
</dbReference>
<keyword evidence="1" id="KW-0472">Membrane</keyword>
<sequence>MREMLPPLFSIATGLGFLMVLLVGTLARPAIRTAAGRLVAFGLLAVTGACFFLMQGTGASSIGAGGDMFLMAGACLFVAATLITAGLFMQARGAR</sequence>
<dbReference type="Proteomes" id="UP000281547">
    <property type="component" value="Unassembled WGS sequence"/>
</dbReference>
<evidence type="ECO:0000256" key="1">
    <source>
        <dbReference type="SAM" id="Phobius"/>
    </source>
</evidence>